<protein>
    <recommendedName>
        <fullName evidence="4">Glutamate dehydrogenase</fullName>
    </recommendedName>
</protein>
<dbReference type="PANTHER" id="PTHR11606:SF24">
    <property type="entry name" value="NAD-SPECIFIC GLUTAMATE DEHYDROGENASE"/>
    <property type="match status" value="1"/>
</dbReference>
<dbReference type="GO" id="GO:0006538">
    <property type="term" value="P:L-glutamate catabolic process"/>
    <property type="evidence" value="ECO:0007669"/>
    <property type="project" value="TreeGrafter"/>
</dbReference>
<dbReference type="Gene3D" id="3.40.50.720">
    <property type="entry name" value="NAD(P)-binding Rossmann-like Domain"/>
    <property type="match status" value="1"/>
</dbReference>
<proteinExistence type="inferred from homology"/>
<dbReference type="OrthoDB" id="9803297at2"/>
<dbReference type="Gene3D" id="3.40.50.10860">
    <property type="entry name" value="Leucine Dehydrogenase, chain A, domain 1"/>
    <property type="match status" value="1"/>
</dbReference>
<dbReference type="GO" id="GO:0004352">
    <property type="term" value="F:glutamate dehydrogenase (NAD+) activity"/>
    <property type="evidence" value="ECO:0007669"/>
    <property type="project" value="TreeGrafter"/>
</dbReference>
<dbReference type="CDD" id="cd01076">
    <property type="entry name" value="NAD_bind_1_Glu_DH"/>
    <property type="match status" value="1"/>
</dbReference>
<evidence type="ECO:0000256" key="8">
    <source>
        <dbReference type="RuleBase" id="RU004417"/>
    </source>
</evidence>
<evidence type="ECO:0000259" key="9">
    <source>
        <dbReference type="SMART" id="SM00839"/>
    </source>
</evidence>
<feature type="site" description="Important for catalysis" evidence="7">
    <location>
        <position position="142"/>
    </location>
</feature>
<dbReference type="Pfam" id="PF00208">
    <property type="entry name" value="ELFV_dehydrog"/>
    <property type="match status" value="1"/>
</dbReference>
<keyword evidence="11" id="KW-1185">Reference proteome</keyword>
<dbReference type="SUPFAM" id="SSF51735">
    <property type="entry name" value="NAD(P)-binding Rossmann-fold domains"/>
    <property type="match status" value="1"/>
</dbReference>
<sequence length="414" mass="46037">MKAFEATQYYFDTAAEHLNINAELRQMLLTPRREVQVRVTIERDNGHLANFVGFRVQHDNHRGPMKGGLRFHPDVDLDETRALASLMTWKTAVVDLPYGGAKGGIGVDPSELSLREIEKLTRAFVDQIHELVGPDTDIPAPDMGTDHRVMSWFRNQWEKYHGFNPAVITGKPVEEYGAKGREEATGRGVGTLTVKLTKRLGYRAEQTRVAIQGFGNVGSHAAKFLTEAQFPVVAVSDISGTYYDPNGLKIGELLRHKLEHPRGLLEGYTGCQILPLGDLITLNDVDVLIPAALGGVITEKNVDDIHAKVIIEAANGPIYPSADEELHNKGVTILPDILANAGGVTVSYFEWVQNRQHYRWPLDRVRGELDRTMNDAFENVWQTSQQRKVSLRTAAYIIGITRVRRAAELAGLTS</sequence>
<dbReference type="InterPro" id="IPR036291">
    <property type="entry name" value="NAD(P)-bd_dom_sf"/>
</dbReference>
<dbReference type="InterPro" id="IPR006097">
    <property type="entry name" value="Glu/Leu/Phe/Val/Trp_DH_dimer"/>
</dbReference>
<evidence type="ECO:0000256" key="1">
    <source>
        <dbReference type="ARBA" id="ARBA00006382"/>
    </source>
</evidence>
<dbReference type="PROSITE" id="PS00074">
    <property type="entry name" value="GLFV_DEHYDROGENASE"/>
    <property type="match status" value="1"/>
</dbReference>
<dbReference type="InterPro" id="IPR033922">
    <property type="entry name" value="NAD_bind_Glu_DH"/>
</dbReference>
<dbReference type="Pfam" id="PF02812">
    <property type="entry name" value="ELFV_dehydrog_N"/>
    <property type="match status" value="1"/>
</dbReference>
<evidence type="ECO:0000256" key="5">
    <source>
        <dbReference type="PIRSR" id="PIRSR000185-1"/>
    </source>
</evidence>
<reference evidence="10 11" key="1">
    <citation type="submission" date="2019-02" db="EMBL/GenBank/DDBJ databases">
        <title>Deep-cultivation of Planctomycetes and their phenomic and genomic characterization uncovers novel biology.</title>
        <authorList>
            <person name="Wiegand S."/>
            <person name="Jogler M."/>
            <person name="Boedeker C."/>
            <person name="Pinto D."/>
            <person name="Vollmers J."/>
            <person name="Rivas-Marin E."/>
            <person name="Kohn T."/>
            <person name="Peeters S.H."/>
            <person name="Heuer A."/>
            <person name="Rast P."/>
            <person name="Oberbeckmann S."/>
            <person name="Bunk B."/>
            <person name="Jeske O."/>
            <person name="Meyerdierks A."/>
            <person name="Storesund J.E."/>
            <person name="Kallscheuer N."/>
            <person name="Luecker S."/>
            <person name="Lage O.M."/>
            <person name="Pohl T."/>
            <person name="Merkel B.J."/>
            <person name="Hornburger P."/>
            <person name="Mueller R.-W."/>
            <person name="Bruemmer F."/>
            <person name="Labrenz M."/>
            <person name="Spormann A.M."/>
            <person name="Op Den Camp H."/>
            <person name="Overmann J."/>
            <person name="Amann R."/>
            <person name="Jetten M.S.M."/>
            <person name="Mascher T."/>
            <person name="Medema M.H."/>
            <person name="Devos D.P."/>
            <person name="Kaster A.-K."/>
            <person name="Ovreas L."/>
            <person name="Rohde M."/>
            <person name="Galperin M.Y."/>
            <person name="Jogler C."/>
        </authorList>
    </citation>
    <scope>NUCLEOTIDE SEQUENCE [LARGE SCALE GENOMIC DNA]</scope>
    <source>
        <strain evidence="10 11">Pla22</strain>
    </source>
</reference>
<evidence type="ECO:0000256" key="4">
    <source>
        <dbReference type="PIRNR" id="PIRNR000185"/>
    </source>
</evidence>
<evidence type="ECO:0000313" key="10">
    <source>
        <dbReference type="EMBL" id="TWT53710.1"/>
    </source>
</evidence>
<organism evidence="10 11">
    <name type="scientific">Rubripirellula amarantea</name>
    <dbReference type="NCBI Taxonomy" id="2527999"/>
    <lineage>
        <taxon>Bacteria</taxon>
        <taxon>Pseudomonadati</taxon>
        <taxon>Planctomycetota</taxon>
        <taxon>Planctomycetia</taxon>
        <taxon>Pirellulales</taxon>
        <taxon>Pirellulaceae</taxon>
        <taxon>Rubripirellula</taxon>
    </lineage>
</organism>
<feature type="binding site" evidence="6">
    <location>
        <position position="216"/>
    </location>
    <ligand>
        <name>NAD(+)</name>
        <dbReference type="ChEBI" id="CHEBI:57540"/>
    </ligand>
</feature>
<evidence type="ECO:0000256" key="7">
    <source>
        <dbReference type="PIRSR" id="PIRSR000185-3"/>
    </source>
</evidence>
<feature type="active site" description="Proton donor" evidence="5">
    <location>
        <position position="102"/>
    </location>
</feature>
<feature type="binding site" evidence="6">
    <location>
        <position position="66"/>
    </location>
    <ligand>
        <name>substrate</name>
    </ligand>
</feature>
<keyword evidence="2 4" id="KW-0560">Oxidoreductase</keyword>
<dbReference type="PANTHER" id="PTHR11606">
    <property type="entry name" value="GLUTAMATE DEHYDROGENASE"/>
    <property type="match status" value="1"/>
</dbReference>
<dbReference type="InterPro" id="IPR046346">
    <property type="entry name" value="Aminoacid_DH-like_N_sf"/>
</dbReference>
<dbReference type="InterPro" id="IPR033524">
    <property type="entry name" value="Glu/Leu/Phe/Val_DH_AS"/>
</dbReference>
<feature type="binding site" evidence="6">
    <location>
        <position position="347"/>
    </location>
    <ligand>
        <name>substrate</name>
    </ligand>
</feature>
<comment type="caution">
    <text evidence="10">The sequence shown here is derived from an EMBL/GenBank/DDBJ whole genome shotgun (WGS) entry which is preliminary data.</text>
</comment>
<dbReference type="SMART" id="SM00839">
    <property type="entry name" value="ELFV_dehydrog"/>
    <property type="match status" value="1"/>
</dbReference>
<keyword evidence="3 6" id="KW-0520">NAD</keyword>
<feature type="binding site" evidence="6">
    <location>
        <position position="90"/>
    </location>
    <ligand>
        <name>substrate</name>
    </ligand>
</feature>
<evidence type="ECO:0000313" key="11">
    <source>
        <dbReference type="Proteomes" id="UP000316598"/>
    </source>
</evidence>
<dbReference type="AlphaFoldDB" id="A0A5C5WT85"/>
<accession>A0A5C5WT85</accession>
<comment type="similarity">
    <text evidence="1 4 8">Belongs to the Glu/Leu/Phe/Val dehydrogenases family.</text>
</comment>
<dbReference type="FunFam" id="3.40.50.10860:FF:000003">
    <property type="entry name" value="Glutamate dehydrogenase"/>
    <property type="match status" value="1"/>
</dbReference>
<evidence type="ECO:0000256" key="3">
    <source>
        <dbReference type="ARBA" id="ARBA00023027"/>
    </source>
</evidence>
<dbReference type="InterPro" id="IPR006095">
    <property type="entry name" value="Glu/Leu/Phe/Val/Trp_DH"/>
</dbReference>
<dbReference type="GO" id="GO:0000166">
    <property type="term" value="F:nucleotide binding"/>
    <property type="evidence" value="ECO:0007669"/>
    <property type="project" value="UniProtKB-KW"/>
</dbReference>
<dbReference type="PRINTS" id="PR00082">
    <property type="entry name" value="GLFDHDRGNASE"/>
</dbReference>
<keyword evidence="6" id="KW-0547">Nucleotide-binding</keyword>
<dbReference type="SUPFAM" id="SSF53223">
    <property type="entry name" value="Aminoacid dehydrogenase-like, N-terminal domain"/>
    <property type="match status" value="1"/>
</dbReference>
<dbReference type="PIRSF" id="PIRSF000185">
    <property type="entry name" value="Glu_DH"/>
    <property type="match status" value="1"/>
</dbReference>
<dbReference type="Proteomes" id="UP000316598">
    <property type="component" value="Unassembled WGS sequence"/>
</dbReference>
<feature type="domain" description="Glutamate/phenylalanine/leucine/valine/L-tryptophan dehydrogenase C-terminal" evidence="9">
    <location>
        <begin position="178"/>
        <end position="411"/>
    </location>
</feature>
<dbReference type="InterPro" id="IPR006096">
    <property type="entry name" value="Glu/Leu/Phe/Val/Trp_DH_C"/>
</dbReference>
<gene>
    <name evidence="10" type="primary">gdhA_1</name>
    <name evidence="10" type="ORF">Pla22_13420</name>
</gene>
<name>A0A5C5WT85_9BACT</name>
<feature type="binding site" evidence="6">
    <location>
        <position position="185"/>
    </location>
    <ligand>
        <name>NAD(+)</name>
        <dbReference type="ChEBI" id="CHEBI:57540"/>
    </ligand>
</feature>
<evidence type="ECO:0000256" key="2">
    <source>
        <dbReference type="ARBA" id="ARBA00023002"/>
    </source>
</evidence>
<dbReference type="EMBL" id="SJPI01000001">
    <property type="protein sequence ID" value="TWT53710.1"/>
    <property type="molecule type" value="Genomic_DNA"/>
</dbReference>
<dbReference type="RefSeq" id="WP_146513878.1">
    <property type="nucleotide sequence ID" value="NZ_SJPI01000001.1"/>
</dbReference>
<dbReference type="InterPro" id="IPR014362">
    <property type="entry name" value="Glu_DH"/>
</dbReference>
<evidence type="ECO:0000256" key="6">
    <source>
        <dbReference type="PIRSR" id="PIRSR000185-2"/>
    </source>
</evidence>